<evidence type="ECO:0000256" key="1">
    <source>
        <dbReference type="SAM" id="MobiDB-lite"/>
    </source>
</evidence>
<reference evidence="2" key="1">
    <citation type="submission" date="2021-01" db="EMBL/GenBank/DDBJ databases">
        <authorList>
            <person name="Kaushik A."/>
        </authorList>
    </citation>
    <scope>NUCLEOTIDE SEQUENCE</scope>
    <source>
        <strain evidence="2">AG6-10EEA</strain>
    </source>
</reference>
<organism evidence="2 3">
    <name type="scientific">Rhizoctonia solani</name>
    <dbReference type="NCBI Taxonomy" id="456999"/>
    <lineage>
        <taxon>Eukaryota</taxon>
        <taxon>Fungi</taxon>
        <taxon>Dikarya</taxon>
        <taxon>Basidiomycota</taxon>
        <taxon>Agaricomycotina</taxon>
        <taxon>Agaricomycetes</taxon>
        <taxon>Cantharellales</taxon>
        <taxon>Ceratobasidiaceae</taxon>
        <taxon>Rhizoctonia</taxon>
    </lineage>
</organism>
<accession>A0A8H3ARB0</accession>
<proteinExistence type="predicted"/>
<protein>
    <recommendedName>
        <fullName evidence="4">CHAT domain-containing protein</fullName>
    </recommendedName>
</protein>
<dbReference type="Gene3D" id="1.25.40.10">
    <property type="entry name" value="Tetratricopeptide repeat domain"/>
    <property type="match status" value="3"/>
</dbReference>
<dbReference type="InterPro" id="IPR019734">
    <property type="entry name" value="TPR_rpt"/>
</dbReference>
<feature type="non-terminal residue" evidence="2">
    <location>
        <position position="1"/>
    </location>
</feature>
<dbReference type="SUPFAM" id="SSF48452">
    <property type="entry name" value="TPR-like"/>
    <property type="match status" value="1"/>
</dbReference>
<comment type="caution">
    <text evidence="2">The sequence shown here is derived from an EMBL/GenBank/DDBJ whole genome shotgun (WGS) entry which is preliminary data.</text>
</comment>
<dbReference type="SMART" id="SM00028">
    <property type="entry name" value="TPR"/>
    <property type="match status" value="6"/>
</dbReference>
<evidence type="ECO:0008006" key="4">
    <source>
        <dbReference type="Google" id="ProtNLM"/>
    </source>
</evidence>
<dbReference type="AlphaFoldDB" id="A0A8H3ARB0"/>
<dbReference type="InterPro" id="IPR011990">
    <property type="entry name" value="TPR-like_helical_dom_sf"/>
</dbReference>
<gene>
    <name evidence="2" type="ORF">RDB_LOCUS28954</name>
</gene>
<dbReference type="PANTHER" id="PTHR19959">
    <property type="entry name" value="KINESIN LIGHT CHAIN"/>
    <property type="match status" value="1"/>
</dbReference>
<feature type="compositionally biased region" description="Basic and acidic residues" evidence="1">
    <location>
        <begin position="1"/>
        <end position="13"/>
    </location>
</feature>
<feature type="compositionally biased region" description="Basic and acidic residues" evidence="1">
    <location>
        <begin position="20"/>
        <end position="32"/>
    </location>
</feature>
<dbReference type="EMBL" id="CAJMXA010000538">
    <property type="protein sequence ID" value="CAE6434869.1"/>
    <property type="molecule type" value="Genomic_DNA"/>
</dbReference>
<evidence type="ECO:0000313" key="2">
    <source>
        <dbReference type="EMBL" id="CAE6434869.1"/>
    </source>
</evidence>
<feature type="region of interest" description="Disordered" evidence="1">
    <location>
        <begin position="1"/>
        <end position="49"/>
    </location>
</feature>
<dbReference type="PANTHER" id="PTHR19959:SF119">
    <property type="entry name" value="FUNGAL LIPASE-LIKE DOMAIN-CONTAINING PROTEIN"/>
    <property type="match status" value="1"/>
</dbReference>
<sequence length="1040" mass="116667">SNDKLPRYEKEDVQSATPDDAQKSKAAERVQDDTSLGLSGSDNEPWEKPMRDSWDIMMKTMRLGDFHSDPLKQAINRIVNQTEEDKSNLPGNRALVLDVLAELQGIIQQLFQHTGDLEYLSFHIRCCTRALDLGLLSDANTIGWLNNLGISFWTRSRHLGQSSDLDAALDHFIRAIGLLPQDSHLLPGILQNIGNCYLQRFQYRGATEDLNLALENHQKAMSLTLNETPEMANILNGFSVILQQRYDILGDEQDLDHALEYQKKSVALTKLGDHDMPGRLGNLGVSYKARFQRLGEVDDINNAIESFSKAFNLTPRNHPTAVSLHKNLADSYHFRYARLGDLDDVNKAVELHNQVVAATPRNHPNLLGRFISLGASHTTRYQRLGNDDDLSAAIEAHRQALLLTPDNQPQRPQYKYLLTAAISYQMRFNSHGIIEDIDSSISYLHEALALTSGGHILRPGLLDTLGGAYFRRHSRLHKLKDLDESINWHEQAVALSTDSVGNLPVYLANLGASYASRFDIQGDLKDMDKAIDCGLRALNLLPEQHASTSSLLGNLGSAYGIRFRRSQQQTDIDGAIDYLTKALSLVPEGGVTKPSILNDLAISYLERYDYQNQLDDLELAIKFQLSSISLAPKEHPTVPVLLNALGGLYLRHHEHQHDDTSLEKSFESFRDSAQHPTGDPYLKFRSAFAWAQFASTKSRSQYEQMNAYRTAMGLVPQMLTLAAARIDEQFSELRKVGDLAVAATAVAIATEDYDQAIEWLEQGRSMVWNHMLQLQVPLDQLYSVSPTLASRLQELSRELHQATLRKSKAFDEALHPLTPEQSAQRHRRISEEYGRLVNQTRRIPGFERFLELPKSSDLIHAARGGPLVIVNVDKLRCDALAITSDHKTKLHIPLPNLTYRKVKDSQDKMRISLQKQGIRSRHIFMESDSESLEQDELAEVLAFLWRDLVEPILEALKLSPRSGADDLPHITWCATGALSFLPIHAAGDYEHHDSKLFNYAISSYTPTLSALLVSSYGPHATPIKKGILAIGQAHSKAWVY</sequence>
<dbReference type="Proteomes" id="UP000663853">
    <property type="component" value="Unassembled WGS sequence"/>
</dbReference>
<name>A0A8H3ARB0_9AGAM</name>
<evidence type="ECO:0000313" key="3">
    <source>
        <dbReference type="Proteomes" id="UP000663853"/>
    </source>
</evidence>
<feature type="compositionally biased region" description="Polar residues" evidence="1">
    <location>
        <begin position="33"/>
        <end position="42"/>
    </location>
</feature>